<reference evidence="2 3" key="1">
    <citation type="submission" date="2016-11" db="EMBL/GenBank/DDBJ databases">
        <authorList>
            <person name="Jaros S."/>
            <person name="Januszkiewicz K."/>
            <person name="Wedrychowicz H."/>
        </authorList>
    </citation>
    <scope>NUCLEOTIDE SEQUENCE [LARGE SCALE GENOMIC DNA]</scope>
    <source>
        <strain evidence="2 3">DSM 3074</strain>
    </source>
</reference>
<feature type="domain" description="CGGC" evidence="1">
    <location>
        <begin position="3"/>
        <end position="117"/>
    </location>
</feature>
<protein>
    <submittedName>
        <fullName evidence="2">Predicted metal-binding protein</fullName>
    </submittedName>
</protein>
<evidence type="ECO:0000313" key="3">
    <source>
        <dbReference type="Proteomes" id="UP000191240"/>
    </source>
</evidence>
<proteinExistence type="predicted"/>
<gene>
    <name evidence="2" type="ORF">SAMN02745671_01084</name>
</gene>
<dbReference type="EMBL" id="FQYW01000008">
    <property type="protein sequence ID" value="SHI59745.1"/>
    <property type="molecule type" value="Genomic_DNA"/>
</dbReference>
<evidence type="ECO:0000313" key="2">
    <source>
        <dbReference type="EMBL" id="SHI59745.1"/>
    </source>
</evidence>
<dbReference type="InterPro" id="IPR014925">
    <property type="entry name" value="CGGC_dom"/>
</dbReference>
<evidence type="ECO:0000259" key="1">
    <source>
        <dbReference type="SMART" id="SM01078"/>
    </source>
</evidence>
<dbReference type="AlphaFoldDB" id="A0A1M6CFD5"/>
<dbReference type="Proteomes" id="UP000191240">
    <property type="component" value="Unassembled WGS sequence"/>
</dbReference>
<dbReference type="RefSeq" id="WP_052212193.1">
    <property type="nucleotide sequence ID" value="NZ_FQYW01000008.1"/>
</dbReference>
<sequence length="129" mass="13961">MKKIAILRCLKTSAACAGTGCLRAFNEKSEGFRKYEGEDIQLIGMWTCNGCGKSMLENQEGIEKKIARMADKGVDAVHISHCTAKKNDDGIPVRCPTIINICKKLNEQGVKVADGTHGSNATGEIITFD</sequence>
<accession>A0A1M6CFD5</accession>
<dbReference type="Pfam" id="PF08821">
    <property type="entry name" value="CGGC"/>
    <property type="match status" value="1"/>
</dbReference>
<name>A0A1M6CFD5_9FIRM</name>
<organism evidence="2 3">
    <name type="scientific">Anaerovibrio lipolyticus DSM 3074</name>
    <dbReference type="NCBI Taxonomy" id="1120997"/>
    <lineage>
        <taxon>Bacteria</taxon>
        <taxon>Bacillati</taxon>
        <taxon>Bacillota</taxon>
        <taxon>Negativicutes</taxon>
        <taxon>Selenomonadales</taxon>
        <taxon>Selenomonadaceae</taxon>
        <taxon>Anaerovibrio</taxon>
    </lineage>
</organism>
<dbReference type="SMART" id="SM01078">
    <property type="entry name" value="CGGC"/>
    <property type="match status" value="1"/>
</dbReference>
<dbReference type="OrthoDB" id="1682132at2"/>